<protein>
    <submittedName>
        <fullName evidence="1">Microsomal dipeptidase-like Zn-dependent dipeptidase</fullName>
    </submittedName>
</protein>
<dbReference type="GO" id="GO:0070573">
    <property type="term" value="F:metallodipeptidase activity"/>
    <property type="evidence" value="ECO:0007669"/>
    <property type="project" value="InterPro"/>
</dbReference>
<dbReference type="PANTHER" id="PTHR10443">
    <property type="entry name" value="MICROSOMAL DIPEPTIDASE"/>
    <property type="match status" value="1"/>
</dbReference>
<dbReference type="CDD" id="cd01745">
    <property type="entry name" value="GATase1_2"/>
    <property type="match status" value="1"/>
</dbReference>
<dbReference type="Pfam" id="PF01244">
    <property type="entry name" value="Peptidase_M19"/>
    <property type="match status" value="1"/>
</dbReference>
<dbReference type="InterPro" id="IPR008257">
    <property type="entry name" value="Pept_M19"/>
</dbReference>
<reference evidence="1 2" key="1">
    <citation type="submission" date="2018-05" db="EMBL/GenBank/DDBJ databases">
        <title>Genomic Encyclopedia of Type Strains, Phase IV (KMG-IV): sequencing the most valuable type-strain genomes for metagenomic binning, comparative biology and taxonomic classification.</title>
        <authorList>
            <person name="Goeker M."/>
        </authorList>
    </citation>
    <scope>NUCLEOTIDE SEQUENCE [LARGE SCALE GENOMIC DNA]</scope>
    <source>
        <strain evidence="1 2">DSM 100333</strain>
    </source>
</reference>
<proteinExistence type="predicted"/>
<dbReference type="PANTHER" id="PTHR10443:SF12">
    <property type="entry name" value="DIPEPTIDASE"/>
    <property type="match status" value="1"/>
</dbReference>
<evidence type="ECO:0000313" key="2">
    <source>
        <dbReference type="Proteomes" id="UP000245870"/>
    </source>
</evidence>
<evidence type="ECO:0000313" key="1">
    <source>
        <dbReference type="EMBL" id="PVX57931.1"/>
    </source>
</evidence>
<dbReference type="AlphaFoldDB" id="A0A2U0UK18"/>
<dbReference type="Gene3D" id="3.40.50.880">
    <property type="match status" value="1"/>
</dbReference>
<sequence length="625" mass="69007">MNQFDIESCLNDFYTTFPEANNQPIIGITSNYSDGDATLRERYYKQVVKAGGVPIIIPPVADRGTIINTLDHIDGLILTGGGDFNPLWCGEEPSPRLSNINATRDLPELLITRLAYNRQIPMLGICRGMQTLAMALGGKVAQDISDGLNTGGKSVAPSACIKHSQDADKSEPTHTVKLSAGSFLADIYTAGAPTYVVDTPRDGGEEISIAVNSFHHQAVSATGKRFRVSAMAPDGIIEGMESAELKPIMGVQWHPEWMGEEGLKIFKWLVAHARNFLSAKQLHARMLTLDSHCDTPMFFPQGVEFSHRDPRVLYDLHKMTDGRQDAVIMVAYLPQPKMGEKFSQTVDIAGIIKHNPYLKDLSTSLSPTEYANLIFDKIERIVDQNSQYVSIARTPADLYEDKRKGRKSIMMGIENGLALNHDIANVRHFAQRGVVYITLCHNGDNDICDSARGCNTHDGVSQFGEKVIHKMNDEGVMVDLSHGSERSFYDALDISRVPIVCSHSNCRALCDVPRNLTDDQMRALAHKGGVMQVTLYHGFLRQDGEATLLHALEHLEHAIEVMGIDHVGIGTDFDGDGTVLGCADASELINITLHLLRRKYSERDIAKIWGGNWLRVMSMAQAAKR</sequence>
<dbReference type="GO" id="GO:0006508">
    <property type="term" value="P:proteolysis"/>
    <property type="evidence" value="ECO:0007669"/>
    <property type="project" value="InterPro"/>
</dbReference>
<dbReference type="Proteomes" id="UP000245870">
    <property type="component" value="Unassembled WGS sequence"/>
</dbReference>
<dbReference type="Gene3D" id="3.20.20.140">
    <property type="entry name" value="Metal-dependent hydrolases"/>
    <property type="match status" value="1"/>
</dbReference>
<dbReference type="EMBL" id="QENY01000003">
    <property type="protein sequence ID" value="PVX57931.1"/>
    <property type="molecule type" value="Genomic_DNA"/>
</dbReference>
<dbReference type="PROSITE" id="PS51365">
    <property type="entry name" value="RENAL_DIPEPTIDASE_2"/>
    <property type="match status" value="1"/>
</dbReference>
<accession>A0A2U0UK18</accession>
<dbReference type="PROSITE" id="PS51273">
    <property type="entry name" value="GATASE_TYPE_1"/>
    <property type="match status" value="1"/>
</dbReference>
<comment type="caution">
    <text evidence="1">The sequence shown here is derived from an EMBL/GenBank/DDBJ whole genome shotgun (WGS) entry which is preliminary data.</text>
</comment>
<dbReference type="SUPFAM" id="SSF51556">
    <property type="entry name" value="Metallo-dependent hydrolases"/>
    <property type="match status" value="1"/>
</dbReference>
<dbReference type="InterPro" id="IPR032466">
    <property type="entry name" value="Metal_Hydrolase"/>
</dbReference>
<organism evidence="1 2">
    <name type="scientific">Hallella colorans</name>
    <dbReference type="NCBI Taxonomy" id="1703337"/>
    <lineage>
        <taxon>Bacteria</taxon>
        <taxon>Pseudomonadati</taxon>
        <taxon>Bacteroidota</taxon>
        <taxon>Bacteroidia</taxon>
        <taxon>Bacteroidales</taxon>
        <taxon>Prevotellaceae</taxon>
        <taxon>Hallella</taxon>
    </lineage>
</organism>
<dbReference type="CDD" id="cd01301">
    <property type="entry name" value="rDP_like"/>
    <property type="match status" value="1"/>
</dbReference>
<dbReference type="InterPro" id="IPR011697">
    <property type="entry name" value="Peptidase_C26"/>
</dbReference>
<name>A0A2U0UK18_9BACT</name>
<gene>
    <name evidence="1" type="ORF">C7379_10354</name>
</gene>
<dbReference type="SUPFAM" id="SSF52317">
    <property type="entry name" value="Class I glutamine amidotransferase-like"/>
    <property type="match status" value="1"/>
</dbReference>
<dbReference type="OrthoDB" id="9804920at2"/>
<dbReference type="RefSeq" id="WP_116615802.1">
    <property type="nucleotide sequence ID" value="NZ_QENY01000003.1"/>
</dbReference>
<dbReference type="Pfam" id="PF07722">
    <property type="entry name" value="Peptidase_C26"/>
    <property type="match status" value="1"/>
</dbReference>
<dbReference type="InterPro" id="IPR029062">
    <property type="entry name" value="Class_I_gatase-like"/>
</dbReference>
<keyword evidence="2" id="KW-1185">Reference proteome</keyword>